<reference evidence="2 3" key="1">
    <citation type="submission" date="2017-04" db="EMBL/GenBank/DDBJ databases">
        <authorList>
            <person name="Afonso C.L."/>
            <person name="Miller P.J."/>
            <person name="Scott M.A."/>
            <person name="Spackman E."/>
            <person name="Goraichik I."/>
            <person name="Dimitrov K.M."/>
            <person name="Suarez D.L."/>
            <person name="Swayne D.E."/>
        </authorList>
    </citation>
    <scope>NUCLEOTIDE SEQUENCE [LARGE SCALE GENOMIC DNA]</scope>
    <source>
        <strain evidence="2 3">DSM 43828</strain>
    </source>
</reference>
<keyword evidence="3" id="KW-1185">Reference proteome</keyword>
<dbReference type="AlphaFoldDB" id="A0A1W2FYS1"/>
<keyword evidence="1" id="KW-0472">Membrane</keyword>
<dbReference type="EMBL" id="FWXV01000020">
    <property type="protein sequence ID" value="SMD27075.1"/>
    <property type="molecule type" value="Genomic_DNA"/>
</dbReference>
<gene>
    <name evidence="2" type="ORF">SAMN05661093_10672</name>
</gene>
<organism evidence="2 3">
    <name type="scientific">Kibdelosporangium aridum</name>
    <dbReference type="NCBI Taxonomy" id="2030"/>
    <lineage>
        <taxon>Bacteria</taxon>
        <taxon>Bacillati</taxon>
        <taxon>Actinomycetota</taxon>
        <taxon>Actinomycetes</taxon>
        <taxon>Pseudonocardiales</taxon>
        <taxon>Pseudonocardiaceae</taxon>
        <taxon>Kibdelosporangium</taxon>
    </lineage>
</organism>
<protein>
    <submittedName>
        <fullName evidence="2">Uncharacterized protein</fullName>
    </submittedName>
</protein>
<evidence type="ECO:0000313" key="3">
    <source>
        <dbReference type="Proteomes" id="UP000192674"/>
    </source>
</evidence>
<accession>A0A1W2FYS1</accession>
<sequence>MNNTVLISILISLGVNEFLGFTDWLADRLTRWAARRWEAKTGFDHLEEWLEDLEHSPGRLFKVLSASWMLLGTFVNVERLTLNLPSL</sequence>
<dbReference type="OrthoDB" id="3400600at2"/>
<keyword evidence="1" id="KW-0812">Transmembrane</keyword>
<evidence type="ECO:0000256" key="1">
    <source>
        <dbReference type="SAM" id="Phobius"/>
    </source>
</evidence>
<evidence type="ECO:0000313" key="2">
    <source>
        <dbReference type="EMBL" id="SMD27075.1"/>
    </source>
</evidence>
<name>A0A1W2FYS1_KIBAR</name>
<dbReference type="Proteomes" id="UP000192674">
    <property type="component" value="Unassembled WGS sequence"/>
</dbReference>
<keyword evidence="1" id="KW-1133">Transmembrane helix</keyword>
<proteinExistence type="predicted"/>
<feature type="transmembrane region" description="Helical" evidence="1">
    <location>
        <begin position="6"/>
        <end position="26"/>
    </location>
</feature>
<dbReference type="RefSeq" id="WP_084434688.1">
    <property type="nucleotide sequence ID" value="NZ_FWXV01000020.1"/>
</dbReference>